<reference evidence="7 8" key="1">
    <citation type="submission" date="2019-06" db="EMBL/GenBank/DDBJ databases">
        <title>Wine fermentation using esterase from Monascus purpureus.</title>
        <authorList>
            <person name="Geng C."/>
            <person name="Zhang Y."/>
        </authorList>
    </citation>
    <scope>NUCLEOTIDE SEQUENCE [LARGE SCALE GENOMIC DNA]</scope>
    <source>
        <strain evidence="7">HQ1</strain>
    </source>
</reference>
<dbReference type="GO" id="GO:0005886">
    <property type="term" value="C:plasma membrane"/>
    <property type="evidence" value="ECO:0007669"/>
    <property type="project" value="TreeGrafter"/>
</dbReference>
<dbReference type="PANTHER" id="PTHR31123:SF1">
    <property type="entry name" value="ACCUMULATION OF DYADS PROTEIN 2-RELATED"/>
    <property type="match status" value="1"/>
</dbReference>
<feature type="transmembrane region" description="Helical" evidence="6">
    <location>
        <begin position="192"/>
        <end position="211"/>
    </location>
</feature>
<dbReference type="Pfam" id="PF01184">
    <property type="entry name" value="Gpr1_Fun34_YaaH"/>
    <property type="match status" value="1"/>
</dbReference>
<keyword evidence="5 6" id="KW-0472">Membrane</keyword>
<dbReference type="InterPro" id="IPR000791">
    <property type="entry name" value="Gpr1/Fun34/SatP-like"/>
</dbReference>
<comment type="similarity">
    <text evidence="2">Belongs to the acetate uptake transporter (AceTr) (TC 2.A.96) family.</text>
</comment>
<keyword evidence="4 6" id="KW-1133">Transmembrane helix</keyword>
<evidence type="ECO:0008006" key="9">
    <source>
        <dbReference type="Google" id="ProtNLM"/>
    </source>
</evidence>
<accession>A0A507QJB6</accession>
<proteinExistence type="inferred from homology"/>
<feature type="transmembrane region" description="Helical" evidence="6">
    <location>
        <begin position="80"/>
        <end position="101"/>
    </location>
</feature>
<evidence type="ECO:0000256" key="1">
    <source>
        <dbReference type="ARBA" id="ARBA00004141"/>
    </source>
</evidence>
<dbReference type="EMBL" id="VIFY01000320">
    <property type="protein sequence ID" value="TQB67711.1"/>
    <property type="molecule type" value="Genomic_DNA"/>
</dbReference>
<dbReference type="AlphaFoldDB" id="A0A507QJB6"/>
<evidence type="ECO:0000256" key="3">
    <source>
        <dbReference type="ARBA" id="ARBA00022692"/>
    </source>
</evidence>
<evidence type="ECO:0000256" key="2">
    <source>
        <dbReference type="ARBA" id="ARBA00005587"/>
    </source>
</evidence>
<organism evidence="7 8">
    <name type="scientific">Monascus purpureus</name>
    <name type="common">Red mold</name>
    <name type="synonym">Monascus anka</name>
    <dbReference type="NCBI Taxonomy" id="5098"/>
    <lineage>
        <taxon>Eukaryota</taxon>
        <taxon>Fungi</taxon>
        <taxon>Dikarya</taxon>
        <taxon>Ascomycota</taxon>
        <taxon>Pezizomycotina</taxon>
        <taxon>Eurotiomycetes</taxon>
        <taxon>Eurotiomycetidae</taxon>
        <taxon>Eurotiales</taxon>
        <taxon>Aspergillaceae</taxon>
        <taxon>Monascus</taxon>
    </lineage>
</organism>
<evidence type="ECO:0000313" key="8">
    <source>
        <dbReference type="Proteomes" id="UP000319663"/>
    </source>
</evidence>
<evidence type="ECO:0000256" key="5">
    <source>
        <dbReference type="ARBA" id="ARBA00023136"/>
    </source>
</evidence>
<evidence type="ECO:0000256" key="6">
    <source>
        <dbReference type="SAM" id="Phobius"/>
    </source>
</evidence>
<feature type="transmembrane region" description="Helical" evidence="6">
    <location>
        <begin position="46"/>
        <end position="68"/>
    </location>
</feature>
<protein>
    <recommendedName>
        <fullName evidence="9">Protein alcS</fullName>
    </recommendedName>
</protein>
<name>A0A507QJB6_MONPU</name>
<keyword evidence="3 6" id="KW-0812">Transmembrane</keyword>
<evidence type="ECO:0000313" key="7">
    <source>
        <dbReference type="EMBL" id="TQB67711.1"/>
    </source>
</evidence>
<dbReference type="GO" id="GO:0015123">
    <property type="term" value="F:acetate transmembrane transporter activity"/>
    <property type="evidence" value="ECO:0007669"/>
    <property type="project" value="TreeGrafter"/>
</dbReference>
<gene>
    <name evidence="7" type="ORF">MPDQ_004905</name>
</gene>
<dbReference type="InterPro" id="IPR051633">
    <property type="entry name" value="AceTr"/>
</dbReference>
<comment type="caution">
    <text evidence="7">The sequence shown here is derived from an EMBL/GenBank/DDBJ whole genome shotgun (WGS) entry which is preliminary data.</text>
</comment>
<dbReference type="Proteomes" id="UP000319663">
    <property type="component" value="Unassembled WGS sequence"/>
</dbReference>
<keyword evidence="8" id="KW-1185">Reference proteome</keyword>
<comment type="subcellular location">
    <subcellularLocation>
        <location evidence="1">Membrane</location>
        <topology evidence="1">Multi-pass membrane protein</topology>
    </subcellularLocation>
</comment>
<sequence>MTKRTLARHGCHVRHHLLSSLENNNPERLQHVLDQEPKVRTFLKPIAAPAAMGLAGFSCSTFITATYVARWWGGDRSPGIFFPFVAISGGVGQFIAGLFGYPARDTLVTVVHVLWGSFWIGNRINPTPQIPRSLSRNSIVDGRARVFYMALASSARDLILCGILTTLATGATIACCLFAYGSGVRTGMKVAAYFWIISAILGWWRVTVYLIEEAFGQHPFTRVFPIFRTKTEKNRPLLAPGLGMPGVV</sequence>
<feature type="transmembrane region" description="Helical" evidence="6">
    <location>
        <begin position="158"/>
        <end position="180"/>
    </location>
</feature>
<dbReference type="PANTHER" id="PTHR31123">
    <property type="entry name" value="ACCUMULATION OF DYADS PROTEIN 2-RELATED"/>
    <property type="match status" value="1"/>
</dbReference>
<evidence type="ECO:0000256" key="4">
    <source>
        <dbReference type="ARBA" id="ARBA00022989"/>
    </source>
</evidence>